<dbReference type="CDD" id="cd04179">
    <property type="entry name" value="DPM_DPG-synthase_like"/>
    <property type="match status" value="1"/>
</dbReference>
<dbReference type="PANTHER" id="PTHR48090">
    <property type="entry name" value="UNDECAPRENYL-PHOSPHATE 4-DEOXY-4-FORMAMIDO-L-ARABINOSE TRANSFERASE-RELATED"/>
    <property type="match status" value="1"/>
</dbReference>
<dbReference type="InterPro" id="IPR050256">
    <property type="entry name" value="Glycosyltransferase_2"/>
</dbReference>
<feature type="domain" description="Glycosyltransferase 2-like" evidence="1">
    <location>
        <begin position="13"/>
        <end position="146"/>
    </location>
</feature>
<dbReference type="InterPro" id="IPR001173">
    <property type="entry name" value="Glyco_trans_2-like"/>
</dbReference>
<dbReference type="Pfam" id="PF00535">
    <property type="entry name" value="Glycos_transf_2"/>
    <property type="match status" value="1"/>
</dbReference>
<reference evidence="2" key="1">
    <citation type="journal article" date="2014" name="Front. Microbiol.">
        <title>High frequency of phylogenetically diverse reductive dehalogenase-homologous genes in deep subseafloor sedimentary metagenomes.</title>
        <authorList>
            <person name="Kawai M."/>
            <person name="Futagami T."/>
            <person name="Toyoda A."/>
            <person name="Takaki Y."/>
            <person name="Nishi S."/>
            <person name="Hori S."/>
            <person name="Arai W."/>
            <person name="Tsubouchi T."/>
            <person name="Morono Y."/>
            <person name="Uchiyama I."/>
            <person name="Ito T."/>
            <person name="Fujiyama A."/>
            <person name="Inagaki F."/>
            <person name="Takami H."/>
        </authorList>
    </citation>
    <scope>NUCLEOTIDE SEQUENCE</scope>
    <source>
        <strain evidence="2">Expedition CK06-06</strain>
    </source>
</reference>
<dbReference type="SUPFAM" id="SSF53448">
    <property type="entry name" value="Nucleotide-diphospho-sugar transferases"/>
    <property type="match status" value="1"/>
</dbReference>
<feature type="non-terminal residue" evidence="2">
    <location>
        <position position="1"/>
    </location>
</feature>
<dbReference type="AlphaFoldDB" id="X1MZ42"/>
<comment type="caution">
    <text evidence="2">The sequence shown here is derived from an EMBL/GenBank/DDBJ whole genome shotgun (WGS) entry which is preliminary data.</text>
</comment>
<name>X1MZ42_9ZZZZ</name>
<dbReference type="InterPro" id="IPR029044">
    <property type="entry name" value="Nucleotide-diphossugar_trans"/>
</dbReference>
<accession>X1MZ42</accession>
<evidence type="ECO:0000259" key="1">
    <source>
        <dbReference type="Pfam" id="PF00535"/>
    </source>
</evidence>
<dbReference type="PANTHER" id="PTHR48090:SF7">
    <property type="entry name" value="RFBJ PROTEIN"/>
    <property type="match status" value="1"/>
</dbReference>
<proteinExistence type="predicted"/>
<dbReference type="EMBL" id="BARV01022726">
    <property type="protein sequence ID" value="GAI23296.1"/>
    <property type="molecule type" value="Genomic_DNA"/>
</dbReference>
<gene>
    <name evidence="2" type="ORF">S06H3_37403</name>
</gene>
<dbReference type="Gene3D" id="3.90.550.10">
    <property type="entry name" value="Spore Coat Polysaccharide Biosynthesis Protein SpsA, Chain A"/>
    <property type="match status" value="1"/>
</dbReference>
<evidence type="ECO:0000313" key="2">
    <source>
        <dbReference type="EMBL" id="GAI23296.1"/>
    </source>
</evidence>
<sequence length="207" mass="23808">LAIPKNELEKMGFDVQILVVDGDSQDRTRELATKAGAEVIVEPRRGYGRAYKTGFAHATGDIIATADADLTYPVQDIPKFVATLQEENLDFITTNRFASMERDAMSFRNRIGNGVLNLATRLLFRLSIKDSQSGMWVFRKDILDRLLLKSDKMSFSEELKIEACHFAKCRWREAPIQYKVRVGKIKLRGWRDGFQNLLYLVKKRFVR</sequence>
<protein>
    <recommendedName>
        <fullName evidence="1">Glycosyltransferase 2-like domain-containing protein</fullName>
    </recommendedName>
</protein>
<organism evidence="2">
    <name type="scientific">marine sediment metagenome</name>
    <dbReference type="NCBI Taxonomy" id="412755"/>
    <lineage>
        <taxon>unclassified sequences</taxon>
        <taxon>metagenomes</taxon>
        <taxon>ecological metagenomes</taxon>
    </lineage>
</organism>